<accession>A0A3M7P1L4</accession>
<feature type="non-terminal residue" evidence="1">
    <location>
        <position position="1"/>
    </location>
</feature>
<evidence type="ECO:0000313" key="1">
    <source>
        <dbReference type="EMBL" id="RMZ93006.1"/>
    </source>
</evidence>
<reference evidence="1 2" key="1">
    <citation type="journal article" date="2018" name="Sci. Rep.">
        <title>Genomic signatures of local adaptation to the degree of environmental predictability in rotifers.</title>
        <authorList>
            <person name="Franch-Gras L."/>
            <person name="Hahn C."/>
            <person name="Garcia-Roger E.M."/>
            <person name="Carmona M.J."/>
            <person name="Serra M."/>
            <person name="Gomez A."/>
        </authorList>
    </citation>
    <scope>NUCLEOTIDE SEQUENCE [LARGE SCALE GENOMIC DNA]</scope>
    <source>
        <strain evidence="1">HYR1</strain>
    </source>
</reference>
<dbReference type="Proteomes" id="UP000276133">
    <property type="component" value="Unassembled WGS sequence"/>
</dbReference>
<dbReference type="EMBL" id="REGN01014133">
    <property type="protein sequence ID" value="RMZ93006.1"/>
    <property type="molecule type" value="Genomic_DNA"/>
</dbReference>
<organism evidence="1 2">
    <name type="scientific">Brachionus plicatilis</name>
    <name type="common">Marine rotifer</name>
    <name type="synonym">Brachionus muelleri</name>
    <dbReference type="NCBI Taxonomy" id="10195"/>
    <lineage>
        <taxon>Eukaryota</taxon>
        <taxon>Metazoa</taxon>
        <taxon>Spiralia</taxon>
        <taxon>Gnathifera</taxon>
        <taxon>Rotifera</taxon>
        <taxon>Eurotatoria</taxon>
        <taxon>Monogononta</taxon>
        <taxon>Pseudotrocha</taxon>
        <taxon>Ploima</taxon>
        <taxon>Brachionidae</taxon>
        <taxon>Brachionus</taxon>
    </lineage>
</organism>
<sequence>VGPFDQKNSDLTENYRKPLQNHVWDEFRNLDISARISDHRPHVKIGSHVMHANKENLPKRPVENRKF</sequence>
<evidence type="ECO:0000313" key="2">
    <source>
        <dbReference type="Proteomes" id="UP000276133"/>
    </source>
</evidence>
<keyword evidence="2" id="KW-1185">Reference proteome</keyword>
<name>A0A3M7P1L4_BRAPC</name>
<gene>
    <name evidence="1" type="ORF">BpHYR1_026696</name>
</gene>
<comment type="caution">
    <text evidence="1">The sequence shown here is derived from an EMBL/GenBank/DDBJ whole genome shotgun (WGS) entry which is preliminary data.</text>
</comment>
<proteinExistence type="predicted"/>
<protein>
    <submittedName>
        <fullName evidence="1">Uncharacterized protein</fullName>
    </submittedName>
</protein>
<dbReference type="AlphaFoldDB" id="A0A3M7P1L4"/>